<feature type="transmembrane region" description="Helical" evidence="1">
    <location>
        <begin position="248"/>
        <end position="269"/>
    </location>
</feature>
<dbReference type="PANTHER" id="PTHR32063:SF0">
    <property type="entry name" value="SWARMING MOTILITY PROTEIN SWRC"/>
    <property type="match status" value="1"/>
</dbReference>
<feature type="transmembrane region" description="Helical" evidence="1">
    <location>
        <begin position="170"/>
        <end position="194"/>
    </location>
</feature>
<feature type="transmembrane region" description="Helical" evidence="1">
    <location>
        <begin position="118"/>
        <end position="135"/>
    </location>
</feature>
<keyword evidence="3" id="KW-1185">Reference proteome</keyword>
<dbReference type="InterPro" id="IPR027463">
    <property type="entry name" value="AcrB_DN_DC_subdom"/>
</dbReference>
<dbReference type="AlphaFoldDB" id="A0AAU6WTS6"/>
<feature type="transmembrane region" description="Helical" evidence="1">
    <location>
        <begin position="142"/>
        <end position="164"/>
    </location>
</feature>
<keyword evidence="1" id="KW-0812">Transmembrane</keyword>
<protein>
    <submittedName>
        <fullName evidence="2">Efflux RND transporter permease subunit</fullName>
    </submittedName>
</protein>
<evidence type="ECO:0000313" key="2">
    <source>
        <dbReference type="EMBL" id="XAO76457.1"/>
    </source>
</evidence>
<dbReference type="EMBL" id="CP154834">
    <property type="protein sequence ID" value="XAO76457.1"/>
    <property type="molecule type" value="Genomic_DNA"/>
</dbReference>
<keyword evidence="1" id="KW-0472">Membrane</keyword>
<dbReference type="Pfam" id="PF00873">
    <property type="entry name" value="ACR_tran"/>
    <property type="match status" value="1"/>
</dbReference>
<dbReference type="PANTHER" id="PTHR32063">
    <property type="match status" value="1"/>
</dbReference>
<reference evidence="2 3" key="1">
    <citation type="submission" date="2024-04" db="EMBL/GenBank/DDBJ databases">
        <title>Genome sequencing and assembly of rice foliar adapted Chryseobacterium endophyticum OsEnb-ALM-A6.</title>
        <authorList>
            <person name="Kumar S."/>
            <person name="Javed M."/>
            <person name="Chouhan V."/>
            <person name="Charishma K."/>
            <person name="Patel A."/>
            <person name="Kumar M."/>
            <person name="Sahu K.P."/>
            <person name="Kumar A."/>
        </authorList>
    </citation>
    <scope>NUCLEOTIDE SEQUENCE [LARGE SCALE GENOMIC DNA]</scope>
    <source>
        <strain evidence="2 3">OsEnb-ALM-A6</strain>
    </source>
</reference>
<accession>A0AAU6WTS6</accession>
<evidence type="ECO:0000313" key="3">
    <source>
        <dbReference type="Proteomes" id="UP001463665"/>
    </source>
</evidence>
<dbReference type="InterPro" id="IPR001036">
    <property type="entry name" value="Acrflvin-R"/>
</dbReference>
<sequence>MWEKDYNVPVVLKSSTSGDSLKPGDVQNEYVTGLFSPAVPLRQVAKVTTGINEGQIVRRNGLRTLSVYIDYKRGTRIDSEQKKVEAIVDRNLKEINDKNIMLTYGGTKENTDETLPKIVAGLLISVAIIYFILVFHFRKIKLASLVFLSTVFSFLGAALGLLIMDMEFSMTSVLGLVSLIGIIVRNGIIMYDYIEELRHREHRTVKEACIMAGARRMRPILLTCLAASMGVVPMIISNSPLWAPMGTVIFFGTLISMGFILTMLPLLYWMTYRKEENQSSEIIELA</sequence>
<organism evidence="2 3">
    <name type="scientific">Chryseobacterium endophyticum</name>
    <dbReference type="NCBI Taxonomy" id="1854762"/>
    <lineage>
        <taxon>Bacteria</taxon>
        <taxon>Pseudomonadati</taxon>
        <taxon>Bacteroidota</taxon>
        <taxon>Flavobacteriia</taxon>
        <taxon>Flavobacteriales</taxon>
        <taxon>Weeksellaceae</taxon>
        <taxon>Chryseobacterium group</taxon>
        <taxon>Chryseobacterium</taxon>
    </lineage>
</organism>
<evidence type="ECO:0000256" key="1">
    <source>
        <dbReference type="SAM" id="Phobius"/>
    </source>
</evidence>
<dbReference type="RefSeq" id="WP_345767798.1">
    <property type="nucleotide sequence ID" value="NZ_CP154834.1"/>
</dbReference>
<dbReference type="GO" id="GO:0042910">
    <property type="term" value="F:xenobiotic transmembrane transporter activity"/>
    <property type="evidence" value="ECO:0007669"/>
    <property type="project" value="TreeGrafter"/>
</dbReference>
<dbReference type="Proteomes" id="UP001463665">
    <property type="component" value="Chromosome"/>
</dbReference>
<proteinExistence type="predicted"/>
<feature type="transmembrane region" description="Helical" evidence="1">
    <location>
        <begin position="220"/>
        <end position="236"/>
    </location>
</feature>
<gene>
    <name evidence="2" type="ORF">AAFP95_09220</name>
</gene>
<keyword evidence="1" id="KW-1133">Transmembrane helix</keyword>
<dbReference type="Gene3D" id="3.30.70.1440">
    <property type="entry name" value="Multidrug efflux transporter AcrB pore domain"/>
    <property type="match status" value="1"/>
</dbReference>
<dbReference type="GO" id="GO:0005886">
    <property type="term" value="C:plasma membrane"/>
    <property type="evidence" value="ECO:0007669"/>
    <property type="project" value="TreeGrafter"/>
</dbReference>
<dbReference type="Gene3D" id="3.30.2090.10">
    <property type="entry name" value="Multidrug efflux transporter AcrB TolC docking domain, DN and DC subdomains"/>
    <property type="match status" value="1"/>
</dbReference>
<name>A0AAU6WTS6_9FLAO</name>
<dbReference type="SUPFAM" id="SSF82866">
    <property type="entry name" value="Multidrug efflux transporter AcrB transmembrane domain"/>
    <property type="match status" value="1"/>
</dbReference>
<dbReference type="Gene3D" id="1.20.1640.10">
    <property type="entry name" value="Multidrug efflux transporter AcrB transmembrane domain"/>
    <property type="match status" value="1"/>
</dbReference>